<name>A0A0F9DHW8_9ZZZZ</name>
<feature type="non-terminal residue" evidence="1">
    <location>
        <position position="123"/>
    </location>
</feature>
<sequence length="123" mass="13322">MLTDQQRITQKRLKIADVRTKIGDHWWATKAYPHQIPPDGDWFFWLAEEGRGAGKSAGAAQYVAKHLNGPACFSGEVPHRASLIAPTLGDAIESGVTDDGALVRLHPHATFRAGPGGSTVLWP</sequence>
<dbReference type="AlphaFoldDB" id="A0A0F9DHW8"/>
<evidence type="ECO:0008006" key="2">
    <source>
        <dbReference type="Google" id="ProtNLM"/>
    </source>
</evidence>
<dbReference type="EMBL" id="LAZR01028877">
    <property type="protein sequence ID" value="KKL61248.1"/>
    <property type="molecule type" value="Genomic_DNA"/>
</dbReference>
<proteinExistence type="predicted"/>
<evidence type="ECO:0000313" key="1">
    <source>
        <dbReference type="EMBL" id="KKL61248.1"/>
    </source>
</evidence>
<gene>
    <name evidence="1" type="ORF">LCGC14_2197170</name>
</gene>
<protein>
    <recommendedName>
        <fullName evidence="2">Terminase large subunit gp17-like C-terminal domain-containing protein</fullName>
    </recommendedName>
</protein>
<organism evidence="1">
    <name type="scientific">marine sediment metagenome</name>
    <dbReference type="NCBI Taxonomy" id="412755"/>
    <lineage>
        <taxon>unclassified sequences</taxon>
        <taxon>metagenomes</taxon>
        <taxon>ecological metagenomes</taxon>
    </lineage>
</organism>
<reference evidence="1" key="1">
    <citation type="journal article" date="2015" name="Nature">
        <title>Complex archaea that bridge the gap between prokaryotes and eukaryotes.</title>
        <authorList>
            <person name="Spang A."/>
            <person name="Saw J.H."/>
            <person name="Jorgensen S.L."/>
            <person name="Zaremba-Niedzwiedzka K."/>
            <person name="Martijn J."/>
            <person name="Lind A.E."/>
            <person name="van Eijk R."/>
            <person name="Schleper C."/>
            <person name="Guy L."/>
            <person name="Ettema T.J."/>
        </authorList>
    </citation>
    <scope>NUCLEOTIDE SEQUENCE</scope>
</reference>
<accession>A0A0F9DHW8</accession>
<comment type="caution">
    <text evidence="1">The sequence shown here is derived from an EMBL/GenBank/DDBJ whole genome shotgun (WGS) entry which is preliminary data.</text>
</comment>